<evidence type="ECO:0000256" key="8">
    <source>
        <dbReference type="ARBA" id="ARBA00022694"/>
    </source>
</evidence>
<comment type="caution">
    <text evidence="13">The sequence shown here is derived from an EMBL/GenBank/DDBJ whole genome shotgun (WGS) entry which is preliminary data.</text>
</comment>
<gene>
    <name evidence="13" type="primary">ELP2</name>
    <name evidence="13" type="ORF">HK100_000359</name>
</gene>
<dbReference type="InterPro" id="IPR015943">
    <property type="entry name" value="WD40/YVTN_repeat-like_dom_sf"/>
</dbReference>
<dbReference type="AlphaFoldDB" id="A0AAD5XHK3"/>
<reference evidence="13" key="1">
    <citation type="submission" date="2020-05" db="EMBL/GenBank/DDBJ databases">
        <title>Phylogenomic resolution of chytrid fungi.</title>
        <authorList>
            <person name="Stajich J.E."/>
            <person name="Amses K."/>
            <person name="Simmons R."/>
            <person name="Seto K."/>
            <person name="Myers J."/>
            <person name="Bonds A."/>
            <person name="Quandt C.A."/>
            <person name="Barry K."/>
            <person name="Liu P."/>
            <person name="Grigoriev I."/>
            <person name="Longcore J.E."/>
            <person name="James T.Y."/>
        </authorList>
    </citation>
    <scope>NUCLEOTIDE SEQUENCE</scope>
    <source>
        <strain evidence="13">JEL0513</strain>
    </source>
</reference>
<dbReference type="SMART" id="SM00320">
    <property type="entry name" value="WD40"/>
    <property type="match status" value="10"/>
</dbReference>
<dbReference type="PANTHER" id="PTHR44111">
    <property type="entry name" value="ELONGATOR COMPLEX PROTEIN 2"/>
    <property type="match status" value="1"/>
</dbReference>
<evidence type="ECO:0000256" key="10">
    <source>
        <dbReference type="ARBA" id="ARBA00023242"/>
    </source>
</evidence>
<evidence type="ECO:0000256" key="3">
    <source>
        <dbReference type="ARBA" id="ARBA00005043"/>
    </source>
</evidence>
<dbReference type="InterPro" id="IPR020472">
    <property type="entry name" value="WD40_PAC1"/>
</dbReference>
<evidence type="ECO:0000313" key="13">
    <source>
        <dbReference type="EMBL" id="KAJ3137898.1"/>
    </source>
</evidence>
<dbReference type="GO" id="GO:0003700">
    <property type="term" value="F:DNA-binding transcription factor activity"/>
    <property type="evidence" value="ECO:0007669"/>
    <property type="project" value="InterPro"/>
</dbReference>
<dbReference type="PANTHER" id="PTHR44111:SF1">
    <property type="entry name" value="ELONGATOR COMPLEX PROTEIN 2"/>
    <property type="match status" value="1"/>
</dbReference>
<comment type="pathway">
    <text evidence="3">tRNA modification; 5-methoxycarbonylmethyl-2-thiouridine-tRNA biosynthesis.</text>
</comment>
<name>A0AAD5XHK3_9FUNG</name>
<dbReference type="GO" id="GO:0033588">
    <property type="term" value="C:elongator holoenzyme complex"/>
    <property type="evidence" value="ECO:0007669"/>
    <property type="project" value="InterPro"/>
</dbReference>
<feature type="repeat" description="WD" evidence="11">
    <location>
        <begin position="131"/>
        <end position="169"/>
    </location>
</feature>
<evidence type="ECO:0000256" key="4">
    <source>
        <dbReference type="ARBA" id="ARBA00005881"/>
    </source>
</evidence>
<dbReference type="Proteomes" id="UP001211907">
    <property type="component" value="Unassembled WGS sequence"/>
</dbReference>
<dbReference type="PRINTS" id="PR00320">
    <property type="entry name" value="GPROTEINBRPT"/>
</dbReference>
<proteinExistence type="inferred from homology"/>
<evidence type="ECO:0000256" key="2">
    <source>
        <dbReference type="ARBA" id="ARBA00004496"/>
    </source>
</evidence>
<feature type="domain" description="ETS" evidence="12">
    <location>
        <begin position="463"/>
        <end position="543"/>
    </location>
</feature>
<dbReference type="Pfam" id="PF00400">
    <property type="entry name" value="WD40"/>
    <property type="match status" value="7"/>
</dbReference>
<sequence>MQFVSATCNRAPQTNDVAYNLAGGEIVAFGAHNSVALAKVRCGSGEGAEIIATLHGHTGLVSCVRFLRRNNSGNNKTNTLPVEVALVSASADTSLRIWKPYISTPIRNAKSKQKKKPTNTAATEWRCSAVLTGHSAPVSALAVAHARVFPTSTSDLIISAATDATVRIWRRSPSSNHSTFEDHVECIQILPTGPRYSLSAALSFLPNSNVPILFLAGCDNLISVYLSNDKNLQFSKILALQGHTDWIRDLEVATFTKLNTDVSSTNFGYSEGDLMLASASQDKYVRLWKVSESGPDSTKNLSSDSDGRTVILKGGSTEFNDAIEMLETLVGEDGEGGIQLSTKAHIIEVAVGDVKRKYTIMFDALLIGHEDWVHSVAWAPPVVKNNVYIQKLELVSASADKCVTVWKPDSGHVWTVDSRLGEVGGNSFGFYGARFGFNSKWILAHGYHGALQIWESLGVQDGQEVWDARVGLSGHYMAVEDIAWNETGDFLISTSLDQTSRLWGEWKRNGKSTWHEIARPQIHGYDLHCLAMIHKYGFVSGADEKIIRVFEASRTFLESLKNISGIEETGEVLDRLPVGAAVPALGLSNKAILSGAPLDTNAELVFTPLAPETVQRPPFEQYLMQHTLWPEVNKLYGHGYELISIAASHNGKFVASSSKAAISEHAVVRVWSTETWKEAHKPLTSHSLTVTGIEFSHDDTHLLTCGRDRMWSLFKLDDEDNTYKPLVNNVSHGRIIWGCSWSHDDKYFATGSRDKTIKVWRLSAATSSPNCALEIKAESSVTAISFAPWSHNPSSMQYVIAAGHEGGRILFHIFSENSDNGSLVLAVGSGSCITAENCPGGTIKRLAWRPKINGGKVGSRVVAAASEDHSVRIYTI</sequence>
<accession>A0AAD5XHK3</accession>
<comment type="subcellular location">
    <subcellularLocation>
        <location evidence="2">Cytoplasm</location>
    </subcellularLocation>
    <subcellularLocation>
        <location evidence="1">Nucleus</location>
    </subcellularLocation>
</comment>
<evidence type="ECO:0000256" key="1">
    <source>
        <dbReference type="ARBA" id="ARBA00004123"/>
    </source>
</evidence>
<evidence type="ECO:0000256" key="6">
    <source>
        <dbReference type="ARBA" id="ARBA00022490"/>
    </source>
</evidence>
<dbReference type="GO" id="GO:0005737">
    <property type="term" value="C:cytoplasm"/>
    <property type="evidence" value="ECO:0007669"/>
    <property type="project" value="UniProtKB-SubCell"/>
</dbReference>
<keyword evidence="8" id="KW-0819">tRNA processing</keyword>
<feature type="repeat" description="WD" evidence="11">
    <location>
        <begin position="472"/>
        <end position="503"/>
    </location>
</feature>
<dbReference type="FunFam" id="2.130.10.10:FF:000400">
    <property type="entry name" value="Elongator acetyltransferase complex subunit 2"/>
    <property type="match status" value="1"/>
</dbReference>
<dbReference type="InterPro" id="IPR001680">
    <property type="entry name" value="WD40_rpt"/>
</dbReference>
<evidence type="ECO:0000256" key="9">
    <source>
        <dbReference type="ARBA" id="ARBA00022737"/>
    </source>
</evidence>
<dbReference type="GO" id="GO:0002098">
    <property type="term" value="P:tRNA wobble uridine modification"/>
    <property type="evidence" value="ECO:0007669"/>
    <property type="project" value="InterPro"/>
</dbReference>
<evidence type="ECO:0000313" key="14">
    <source>
        <dbReference type="Proteomes" id="UP001211907"/>
    </source>
</evidence>
<dbReference type="EMBL" id="JADGJH010000107">
    <property type="protein sequence ID" value="KAJ3137898.1"/>
    <property type="molecule type" value="Genomic_DNA"/>
</dbReference>
<protein>
    <recommendedName>
        <fullName evidence="5">Elongator complex protein 2</fullName>
    </recommendedName>
</protein>
<feature type="repeat" description="WD" evidence="11">
    <location>
        <begin position="729"/>
        <end position="770"/>
    </location>
</feature>
<organism evidence="13 14">
    <name type="scientific">Physocladia obscura</name>
    <dbReference type="NCBI Taxonomy" id="109957"/>
    <lineage>
        <taxon>Eukaryota</taxon>
        <taxon>Fungi</taxon>
        <taxon>Fungi incertae sedis</taxon>
        <taxon>Chytridiomycota</taxon>
        <taxon>Chytridiomycota incertae sedis</taxon>
        <taxon>Chytridiomycetes</taxon>
        <taxon>Chytridiales</taxon>
        <taxon>Chytriomycetaceae</taxon>
        <taxon>Physocladia</taxon>
    </lineage>
</organism>
<keyword evidence="7 11" id="KW-0853">WD repeat</keyword>
<dbReference type="PROSITE" id="PS50061">
    <property type="entry name" value="ETS_DOMAIN_3"/>
    <property type="match status" value="1"/>
</dbReference>
<keyword evidence="14" id="KW-1185">Reference proteome</keyword>
<keyword evidence="9" id="KW-0677">Repeat</keyword>
<dbReference type="InterPro" id="IPR011047">
    <property type="entry name" value="Quinoprotein_ADH-like_sf"/>
</dbReference>
<dbReference type="PROSITE" id="PS50294">
    <property type="entry name" value="WD_REPEATS_REGION"/>
    <property type="match status" value="2"/>
</dbReference>
<dbReference type="SUPFAM" id="SSF50978">
    <property type="entry name" value="WD40 repeat-like"/>
    <property type="match status" value="1"/>
</dbReference>
<dbReference type="InterPro" id="IPR037289">
    <property type="entry name" value="Elp2"/>
</dbReference>
<evidence type="ECO:0000259" key="12">
    <source>
        <dbReference type="PROSITE" id="PS50061"/>
    </source>
</evidence>
<dbReference type="InterPro" id="IPR000418">
    <property type="entry name" value="Ets_dom"/>
</dbReference>
<dbReference type="Gene3D" id="2.130.10.10">
    <property type="entry name" value="YVTN repeat-like/Quinoprotein amine dehydrogenase"/>
    <property type="match status" value="4"/>
</dbReference>
<evidence type="ECO:0000256" key="7">
    <source>
        <dbReference type="ARBA" id="ARBA00022574"/>
    </source>
</evidence>
<keyword evidence="10" id="KW-0539">Nucleus</keyword>
<dbReference type="GO" id="GO:0005634">
    <property type="term" value="C:nucleus"/>
    <property type="evidence" value="ECO:0007669"/>
    <property type="project" value="UniProtKB-SubCell"/>
</dbReference>
<evidence type="ECO:0000256" key="11">
    <source>
        <dbReference type="PROSITE-ProRule" id="PRU00221"/>
    </source>
</evidence>
<dbReference type="SUPFAM" id="SSF50998">
    <property type="entry name" value="Quinoprotein alcohol dehydrogenase-like"/>
    <property type="match status" value="1"/>
</dbReference>
<dbReference type="PROSITE" id="PS50082">
    <property type="entry name" value="WD_REPEATS_2"/>
    <property type="match status" value="3"/>
</dbReference>
<dbReference type="GO" id="GO:0043565">
    <property type="term" value="F:sequence-specific DNA binding"/>
    <property type="evidence" value="ECO:0007669"/>
    <property type="project" value="InterPro"/>
</dbReference>
<evidence type="ECO:0000256" key="5">
    <source>
        <dbReference type="ARBA" id="ARBA00020267"/>
    </source>
</evidence>
<comment type="similarity">
    <text evidence="4">Belongs to the WD repeat ELP2 family.</text>
</comment>
<dbReference type="InterPro" id="IPR036322">
    <property type="entry name" value="WD40_repeat_dom_sf"/>
</dbReference>
<keyword evidence="6" id="KW-0963">Cytoplasm</keyword>